<dbReference type="Proteomes" id="UP001159405">
    <property type="component" value="Unassembled WGS sequence"/>
</dbReference>
<keyword evidence="2" id="KW-1185">Reference proteome</keyword>
<proteinExistence type="predicted"/>
<protein>
    <submittedName>
        <fullName evidence="1">Uncharacterized protein</fullName>
    </submittedName>
</protein>
<organism evidence="1 2">
    <name type="scientific">Porites lobata</name>
    <dbReference type="NCBI Taxonomy" id="104759"/>
    <lineage>
        <taxon>Eukaryota</taxon>
        <taxon>Metazoa</taxon>
        <taxon>Cnidaria</taxon>
        <taxon>Anthozoa</taxon>
        <taxon>Hexacorallia</taxon>
        <taxon>Scleractinia</taxon>
        <taxon>Fungiina</taxon>
        <taxon>Poritidae</taxon>
        <taxon>Porites</taxon>
    </lineage>
</organism>
<sequence>MEDTIFSTSSQLESKLVKRSTLPRVSPSMFSARDANVVKLFNSAELFTGQQVASYFSHLVSKHRIQGCDTQSYQEPDEESLEAEVMFTELREEVILNIQPTHAIMYDSYNLCELMNEGQLLKFTISMLEYVSSLKFQRLTSKAKEKPHTQVRLKSF</sequence>
<reference evidence="1 2" key="1">
    <citation type="submission" date="2022-05" db="EMBL/GenBank/DDBJ databases">
        <authorList>
            <consortium name="Genoscope - CEA"/>
            <person name="William W."/>
        </authorList>
    </citation>
    <scope>NUCLEOTIDE SEQUENCE [LARGE SCALE GENOMIC DNA]</scope>
</reference>
<accession>A0ABN8P8N9</accession>
<dbReference type="EMBL" id="CALNXK010000060">
    <property type="protein sequence ID" value="CAH3138038.1"/>
    <property type="molecule type" value="Genomic_DNA"/>
</dbReference>
<gene>
    <name evidence="1" type="ORF">PLOB_00039917</name>
</gene>
<name>A0ABN8P8N9_9CNID</name>
<comment type="caution">
    <text evidence="1">The sequence shown here is derived from an EMBL/GenBank/DDBJ whole genome shotgun (WGS) entry which is preliminary data.</text>
</comment>
<evidence type="ECO:0000313" key="1">
    <source>
        <dbReference type="EMBL" id="CAH3138038.1"/>
    </source>
</evidence>
<evidence type="ECO:0000313" key="2">
    <source>
        <dbReference type="Proteomes" id="UP001159405"/>
    </source>
</evidence>